<sequence length="174" mass="19490">MERSFVMLKPDALKRGLADKIIKRFTDAGLSITAQKKMTASQEIVEQHYPIDDEDYVIGLGHKDTSNLSETEKTEIYDKNMFIIKAMHKFMRSGPVIAMIIEGPKGTIKKIREIVGKTNPPEAAPGTIRGDFGEDSYEQADKEGRSVHNLVHASGTSAEAEREIKLWFPELAQK</sequence>
<keyword evidence="4 9" id="KW-0808">Transferase</keyword>
<keyword evidence="5 9" id="KW-0418">Kinase</keyword>
<protein>
    <recommendedName>
        <fullName evidence="3">nucleoside-diphosphate kinase</fullName>
        <ecNumber evidence="3">2.7.4.6</ecNumber>
    </recommendedName>
</protein>
<evidence type="ECO:0000256" key="3">
    <source>
        <dbReference type="ARBA" id="ARBA00012966"/>
    </source>
</evidence>
<comment type="caution">
    <text evidence="6">Lacks conserved residue(s) required for the propagation of feature annotation.</text>
</comment>
<dbReference type="InterPro" id="IPR036850">
    <property type="entry name" value="NDK-like_dom_sf"/>
</dbReference>
<organism evidence="9 10">
    <name type="scientific">candidate division Kazan bacterium</name>
    <dbReference type="NCBI Taxonomy" id="2202143"/>
    <lineage>
        <taxon>Bacteria</taxon>
        <taxon>Bacteria division Kazan-3B-28</taxon>
    </lineage>
</organism>
<evidence type="ECO:0000256" key="4">
    <source>
        <dbReference type="ARBA" id="ARBA00022679"/>
    </source>
</evidence>
<gene>
    <name evidence="9" type="ORF">DRH29_01340</name>
</gene>
<dbReference type="SMART" id="SM00562">
    <property type="entry name" value="NDK"/>
    <property type="match status" value="1"/>
</dbReference>
<name>A0A420ZDE4_UNCK3</name>
<dbReference type="EC" id="2.7.4.6" evidence="3"/>
<reference evidence="9 10" key="1">
    <citation type="submission" date="2018-06" db="EMBL/GenBank/DDBJ databases">
        <title>Extensive metabolic versatility and redundancy in microbially diverse, dynamic hydrothermal sediments.</title>
        <authorList>
            <person name="Dombrowski N."/>
            <person name="Teske A."/>
            <person name="Baker B.J."/>
        </authorList>
    </citation>
    <scope>NUCLEOTIDE SEQUENCE [LARGE SCALE GENOMIC DNA]</scope>
    <source>
        <strain evidence="9">B79_G16</strain>
    </source>
</reference>
<dbReference type="Pfam" id="PF00334">
    <property type="entry name" value="NDK"/>
    <property type="match status" value="2"/>
</dbReference>
<dbReference type="GO" id="GO:0004550">
    <property type="term" value="F:nucleoside diphosphate kinase activity"/>
    <property type="evidence" value="ECO:0007669"/>
    <property type="project" value="UniProtKB-EC"/>
</dbReference>
<comment type="caution">
    <text evidence="9">The sequence shown here is derived from an EMBL/GenBank/DDBJ whole genome shotgun (WGS) entry which is preliminary data.</text>
</comment>
<evidence type="ECO:0000256" key="2">
    <source>
        <dbReference type="ARBA" id="ARBA00008142"/>
    </source>
</evidence>
<evidence type="ECO:0000256" key="6">
    <source>
        <dbReference type="PROSITE-ProRule" id="PRU00706"/>
    </source>
</evidence>
<comment type="cofactor">
    <cofactor evidence="1">
        <name>Mg(2+)</name>
        <dbReference type="ChEBI" id="CHEBI:18420"/>
    </cofactor>
</comment>
<dbReference type="AlphaFoldDB" id="A0A420ZDE4"/>
<accession>A0A420ZDE4</accession>
<evidence type="ECO:0000313" key="10">
    <source>
        <dbReference type="Proteomes" id="UP000281261"/>
    </source>
</evidence>
<dbReference type="EMBL" id="QMNG01000002">
    <property type="protein sequence ID" value="RLC37715.1"/>
    <property type="molecule type" value="Genomic_DNA"/>
</dbReference>
<evidence type="ECO:0000256" key="1">
    <source>
        <dbReference type="ARBA" id="ARBA00001946"/>
    </source>
</evidence>
<dbReference type="SUPFAM" id="SSF54919">
    <property type="entry name" value="Nucleoside diphosphate kinase, NDK"/>
    <property type="match status" value="1"/>
</dbReference>
<dbReference type="PANTHER" id="PTHR11349">
    <property type="entry name" value="NUCLEOSIDE DIPHOSPHATE KINASE"/>
    <property type="match status" value="1"/>
</dbReference>
<dbReference type="Gene3D" id="3.30.70.141">
    <property type="entry name" value="Nucleoside diphosphate kinase-like domain"/>
    <property type="match status" value="1"/>
</dbReference>
<evidence type="ECO:0000259" key="8">
    <source>
        <dbReference type="SMART" id="SM00562"/>
    </source>
</evidence>
<proteinExistence type="inferred from homology"/>
<evidence type="ECO:0000256" key="5">
    <source>
        <dbReference type="ARBA" id="ARBA00022777"/>
    </source>
</evidence>
<evidence type="ECO:0000313" key="9">
    <source>
        <dbReference type="EMBL" id="RLC37715.1"/>
    </source>
</evidence>
<dbReference type="InterPro" id="IPR034907">
    <property type="entry name" value="NDK-like_dom"/>
</dbReference>
<feature type="domain" description="Nucleoside diphosphate kinase-like" evidence="8">
    <location>
        <begin position="1"/>
        <end position="173"/>
    </location>
</feature>
<dbReference type="PROSITE" id="PS51374">
    <property type="entry name" value="NDPK_LIKE"/>
    <property type="match status" value="1"/>
</dbReference>
<dbReference type="Proteomes" id="UP000281261">
    <property type="component" value="Unassembled WGS sequence"/>
</dbReference>
<comment type="similarity">
    <text evidence="2 6">Belongs to the NDK family.</text>
</comment>
<evidence type="ECO:0000256" key="7">
    <source>
        <dbReference type="SAM" id="MobiDB-lite"/>
    </source>
</evidence>
<feature type="region of interest" description="Disordered" evidence="7">
    <location>
        <begin position="118"/>
        <end position="144"/>
    </location>
</feature>